<dbReference type="STRING" id="1236971.JCM9152_1511"/>
<keyword evidence="1" id="KW-0808">Transferase</keyword>
<keyword evidence="1" id="KW-0670">Pyruvate</keyword>
<accession>W4QDI4</accession>
<organism evidence="1 2">
    <name type="scientific">Halalkalibacter hemicellulosilyticusJCM 9152</name>
    <dbReference type="NCBI Taxonomy" id="1236971"/>
    <lineage>
        <taxon>Bacteria</taxon>
        <taxon>Bacillati</taxon>
        <taxon>Bacillota</taxon>
        <taxon>Bacilli</taxon>
        <taxon>Bacillales</taxon>
        <taxon>Bacillaceae</taxon>
        <taxon>Halalkalibacter</taxon>
    </lineage>
</organism>
<keyword evidence="2" id="KW-1185">Reference proteome</keyword>
<reference evidence="1" key="1">
    <citation type="journal article" date="2014" name="Genome Announc.">
        <title>Draft Genome Sequences of Three Alkaliphilic Bacillus Strains, Bacillus wakoensis JCM 9140T, Bacillus akibai JCM 9157T, and Bacillus hemicellulosilyticus JCM 9152T.</title>
        <authorList>
            <person name="Yuki M."/>
            <person name="Oshima K."/>
            <person name="Suda W."/>
            <person name="Oshida Y."/>
            <person name="Kitamura K."/>
            <person name="Iida T."/>
            <person name="Hattori M."/>
            <person name="Ohkuma M."/>
        </authorList>
    </citation>
    <scope>NUCLEOTIDE SEQUENCE [LARGE SCALE GENOMIC DNA]</scope>
    <source>
        <strain evidence="1">JCM 9152</strain>
    </source>
</reference>
<dbReference type="Gene3D" id="3.50.30.10">
    <property type="entry name" value="Phosphohistidine domain"/>
    <property type="match status" value="1"/>
</dbReference>
<evidence type="ECO:0000313" key="1">
    <source>
        <dbReference type="EMBL" id="GAE30115.1"/>
    </source>
</evidence>
<dbReference type="EMBL" id="BAUU01000009">
    <property type="protein sequence ID" value="GAE30115.1"/>
    <property type="molecule type" value="Genomic_DNA"/>
</dbReference>
<sequence>MSTPVIVGVEGALGLFEEGEEITVDSSRGDIYRGHTSVL</sequence>
<evidence type="ECO:0000313" key="2">
    <source>
        <dbReference type="Proteomes" id="UP000018895"/>
    </source>
</evidence>
<dbReference type="AlphaFoldDB" id="W4QDI4"/>
<keyword evidence="1" id="KW-0418">Kinase</keyword>
<dbReference type="Proteomes" id="UP000018895">
    <property type="component" value="Unassembled WGS sequence"/>
</dbReference>
<gene>
    <name evidence="1" type="ORF">JCM9152_1511</name>
</gene>
<name>W4QDI4_9BACI</name>
<dbReference type="GO" id="GO:0016301">
    <property type="term" value="F:kinase activity"/>
    <property type="evidence" value="ECO:0007669"/>
    <property type="project" value="UniProtKB-KW"/>
</dbReference>
<dbReference type="InterPro" id="IPR036637">
    <property type="entry name" value="Phosphohistidine_dom_sf"/>
</dbReference>
<proteinExistence type="predicted"/>
<dbReference type="SUPFAM" id="SSF52009">
    <property type="entry name" value="Phosphohistidine domain"/>
    <property type="match status" value="1"/>
</dbReference>
<comment type="caution">
    <text evidence="1">The sequence shown here is derived from an EMBL/GenBank/DDBJ whole genome shotgun (WGS) entry which is preliminary data.</text>
</comment>
<protein>
    <submittedName>
        <fullName evidence="1">Pyruvate kinase</fullName>
    </submittedName>
</protein>